<accession>A0A857J6L6</accession>
<reference evidence="2 3" key="1">
    <citation type="submission" date="2020-01" db="EMBL/GenBank/DDBJ databases">
        <title>Genome sequencing of strain KACC 21265.</title>
        <authorList>
            <person name="Heo J."/>
            <person name="Kim S.-J."/>
            <person name="Kim J.-S."/>
            <person name="Hong S.-B."/>
            <person name="Kwon S.-W."/>
        </authorList>
    </citation>
    <scope>NUCLEOTIDE SEQUENCE [LARGE SCALE GENOMIC DNA]</scope>
    <source>
        <strain evidence="2 3">KACC 21265</strain>
    </source>
</reference>
<evidence type="ECO:0000313" key="2">
    <source>
        <dbReference type="EMBL" id="QHI98438.1"/>
    </source>
</evidence>
<evidence type="ECO:0000313" key="3">
    <source>
        <dbReference type="Proteomes" id="UP000464787"/>
    </source>
</evidence>
<dbReference type="AlphaFoldDB" id="A0A857J6L6"/>
<name>A0A857J6L6_9BURK</name>
<dbReference type="EMBL" id="CP047650">
    <property type="protein sequence ID" value="QHI98438.1"/>
    <property type="molecule type" value="Genomic_DNA"/>
</dbReference>
<feature type="region of interest" description="Disordered" evidence="1">
    <location>
        <begin position="1"/>
        <end position="49"/>
    </location>
</feature>
<evidence type="ECO:0000256" key="1">
    <source>
        <dbReference type="SAM" id="MobiDB-lite"/>
    </source>
</evidence>
<feature type="compositionally biased region" description="Basic and acidic residues" evidence="1">
    <location>
        <begin position="1"/>
        <end position="16"/>
    </location>
</feature>
<dbReference type="KEGG" id="xyk:GT347_10790"/>
<gene>
    <name evidence="2" type="ORF">GT347_10790</name>
</gene>
<dbReference type="RefSeq" id="WP_160551955.1">
    <property type="nucleotide sequence ID" value="NZ_CP047650.1"/>
</dbReference>
<proteinExistence type="predicted"/>
<organism evidence="2 3">
    <name type="scientific">Xylophilus rhododendri</name>
    <dbReference type="NCBI Taxonomy" id="2697032"/>
    <lineage>
        <taxon>Bacteria</taxon>
        <taxon>Pseudomonadati</taxon>
        <taxon>Pseudomonadota</taxon>
        <taxon>Betaproteobacteria</taxon>
        <taxon>Burkholderiales</taxon>
        <taxon>Xylophilus</taxon>
    </lineage>
</organism>
<keyword evidence="3" id="KW-1185">Reference proteome</keyword>
<sequence>MHQPKHTHETPAEHLADLPVEPEMPQGDIPPEQPEDVATGVPAAPAAPK</sequence>
<protein>
    <submittedName>
        <fullName evidence="2">Uncharacterized protein</fullName>
    </submittedName>
</protein>
<dbReference type="Proteomes" id="UP000464787">
    <property type="component" value="Chromosome"/>
</dbReference>